<gene>
    <name evidence="1" type="ORF">C1SCF055_LOCUS42522</name>
</gene>
<reference evidence="2 3" key="2">
    <citation type="submission" date="2024-05" db="EMBL/GenBank/DDBJ databases">
        <authorList>
            <person name="Chen Y."/>
            <person name="Shah S."/>
            <person name="Dougan E. K."/>
            <person name="Thang M."/>
            <person name="Chan C."/>
        </authorList>
    </citation>
    <scope>NUCLEOTIDE SEQUENCE [LARGE SCALE GENOMIC DNA]</scope>
</reference>
<dbReference type="EMBL" id="CAMXCT010006663">
    <property type="protein sequence ID" value="CAI4017913.1"/>
    <property type="molecule type" value="Genomic_DNA"/>
</dbReference>
<organism evidence="1">
    <name type="scientific">Cladocopium goreaui</name>
    <dbReference type="NCBI Taxonomy" id="2562237"/>
    <lineage>
        <taxon>Eukaryota</taxon>
        <taxon>Sar</taxon>
        <taxon>Alveolata</taxon>
        <taxon>Dinophyceae</taxon>
        <taxon>Suessiales</taxon>
        <taxon>Symbiodiniaceae</taxon>
        <taxon>Cladocopium</taxon>
    </lineage>
</organism>
<evidence type="ECO:0000313" key="2">
    <source>
        <dbReference type="EMBL" id="CAL4805225.1"/>
    </source>
</evidence>
<name>A0A9P1GN49_9DINO</name>
<keyword evidence="3" id="KW-1185">Reference proteome</keyword>
<proteinExistence type="predicted"/>
<evidence type="ECO:0000313" key="1">
    <source>
        <dbReference type="EMBL" id="CAI4017913.1"/>
    </source>
</evidence>
<protein>
    <submittedName>
        <fullName evidence="1">Uncharacterized protein</fullName>
    </submittedName>
</protein>
<dbReference type="EMBL" id="CAMXCT020006663">
    <property type="protein sequence ID" value="CAL1171288.1"/>
    <property type="molecule type" value="Genomic_DNA"/>
</dbReference>
<sequence length="648" mass="73018">MPLDISCAFFTEALEIGAVCHFDQDELPAAPQDAWVKPMSIMPAAAKEHLRLPGNHNVQPRTDHRQKTQLVWDLPLPRIIDSRPCVCTTCRRSSEQPECLMWHVQPSELHVLVHKRPKKGNIWFTRTFLLFAVQDFYEHWNAKSLRRMLATHYAWNSITLLQRAQPKWRICRLPFANTLRSMLFDALEHWLPTICGPLQQAVLQYSGQIVRGDGNYKIGKKLLSHADGKPCRVILAWTGLDGCLLQPPTASPTEDIADIEPDLRSLLQQIRTARLAAGCSLLESQPVAHCTDRYGQHRLQLQRIYQHNVWGENALVVEASTAKGDAVSVSARDKNELTQITGDPFHDVLALRRVAACRLPDAATMVRDHIDCLGRLSAPVELATAKRNAAELIELDSGLHFLLRATVTESASVWAQTKAANTEHLSALRAFLVQQRVLEAKTWKNVFNAKPPRRTLEQICTRVGAKPVHGFFNYRDSGAFQTELKRIVLWYNRPRRATAQSQKMPRSKRQKKTLVANRKAMTDKPLRIEGMLAWKKVALEVRAASVPLRTGTMSVEKFWALFYDYIPKSTTRISLRFFRILAQLVLIRFNIVHFTSGNLPGWVDGDTLLHQRLDAADAALRLLMGGGCNGDGDSSGASALFDPFLAIN</sequence>
<dbReference type="Proteomes" id="UP001152797">
    <property type="component" value="Unassembled WGS sequence"/>
</dbReference>
<comment type="caution">
    <text evidence="1">The sequence shown here is derived from an EMBL/GenBank/DDBJ whole genome shotgun (WGS) entry which is preliminary data.</text>
</comment>
<dbReference type="EMBL" id="CAMXCT030006663">
    <property type="protein sequence ID" value="CAL4805225.1"/>
    <property type="molecule type" value="Genomic_DNA"/>
</dbReference>
<evidence type="ECO:0000313" key="3">
    <source>
        <dbReference type="Proteomes" id="UP001152797"/>
    </source>
</evidence>
<reference evidence="1" key="1">
    <citation type="submission" date="2022-10" db="EMBL/GenBank/DDBJ databases">
        <authorList>
            <person name="Chen Y."/>
            <person name="Dougan E. K."/>
            <person name="Chan C."/>
            <person name="Rhodes N."/>
            <person name="Thang M."/>
        </authorList>
    </citation>
    <scope>NUCLEOTIDE SEQUENCE</scope>
</reference>
<dbReference type="AlphaFoldDB" id="A0A9P1GN49"/>
<accession>A0A9P1GN49</accession>